<dbReference type="SUPFAM" id="SSF81321">
    <property type="entry name" value="Family A G protein-coupled receptor-like"/>
    <property type="match status" value="1"/>
</dbReference>
<feature type="non-terminal residue" evidence="2">
    <location>
        <position position="190"/>
    </location>
</feature>
<keyword evidence="1" id="KW-0812">Transmembrane</keyword>
<dbReference type="InterPro" id="IPR019428">
    <property type="entry name" value="7TM_GPCR_serpentine_rcpt_Str"/>
</dbReference>
<dbReference type="PANTHER" id="PTHR46178:SF9">
    <property type="entry name" value="SEVEN TM RECEPTOR"/>
    <property type="match status" value="1"/>
</dbReference>
<reference evidence="2" key="1">
    <citation type="submission" date="2023-10" db="EMBL/GenBank/DDBJ databases">
        <title>Genome assembly of Pristionchus species.</title>
        <authorList>
            <person name="Yoshida K."/>
            <person name="Sommer R.J."/>
        </authorList>
    </citation>
    <scope>NUCLEOTIDE SEQUENCE</scope>
    <source>
        <strain evidence="2">RS5133</strain>
    </source>
</reference>
<evidence type="ECO:0000256" key="1">
    <source>
        <dbReference type="SAM" id="Phobius"/>
    </source>
</evidence>
<feature type="transmembrane region" description="Helical" evidence="1">
    <location>
        <begin position="162"/>
        <end position="180"/>
    </location>
</feature>
<accession>A0AAV5VVM8</accession>
<keyword evidence="3" id="KW-1185">Reference proteome</keyword>
<keyword evidence="1" id="KW-0472">Membrane</keyword>
<dbReference type="Proteomes" id="UP001432322">
    <property type="component" value="Unassembled WGS sequence"/>
</dbReference>
<feature type="transmembrane region" description="Helical" evidence="1">
    <location>
        <begin position="70"/>
        <end position="94"/>
    </location>
</feature>
<protein>
    <recommendedName>
        <fullName evidence="4">G protein-coupled receptor</fullName>
    </recommendedName>
</protein>
<organism evidence="2 3">
    <name type="scientific">Pristionchus fissidentatus</name>
    <dbReference type="NCBI Taxonomy" id="1538716"/>
    <lineage>
        <taxon>Eukaryota</taxon>
        <taxon>Metazoa</taxon>
        <taxon>Ecdysozoa</taxon>
        <taxon>Nematoda</taxon>
        <taxon>Chromadorea</taxon>
        <taxon>Rhabditida</taxon>
        <taxon>Rhabditina</taxon>
        <taxon>Diplogasteromorpha</taxon>
        <taxon>Diplogasteroidea</taxon>
        <taxon>Neodiplogasteridae</taxon>
        <taxon>Pristionchus</taxon>
    </lineage>
</organism>
<dbReference type="Pfam" id="PF10326">
    <property type="entry name" value="7TM_GPCR_Str"/>
    <property type="match status" value="1"/>
</dbReference>
<comment type="caution">
    <text evidence="2">The sequence shown here is derived from an EMBL/GenBank/DDBJ whole genome shotgun (WGS) entry which is preliminary data.</text>
</comment>
<keyword evidence="1" id="KW-1133">Transmembrane helix</keyword>
<evidence type="ECO:0008006" key="4">
    <source>
        <dbReference type="Google" id="ProtNLM"/>
    </source>
</evidence>
<sequence length="190" mass="21878">MYYNLLFSLAPSSFLCTKSRNAFSPRSFLYLCFNSQSVRRIIHIKFSSEYDVDLLHGYALANAETKHLNIAGTLSITTMMQLQILIICFCGWKIHWTIKIRTMSTKLKRMHSRALKLLISQLLAMSLALFPIVNPIIIIYFTETFKRFVFGIASNTGSQFCFGTSFISFIFNGILLCIVYKRGEKTGFYR</sequence>
<evidence type="ECO:0000313" key="2">
    <source>
        <dbReference type="EMBL" id="GMT22418.1"/>
    </source>
</evidence>
<evidence type="ECO:0000313" key="3">
    <source>
        <dbReference type="Proteomes" id="UP001432322"/>
    </source>
</evidence>
<name>A0AAV5VVM8_9BILA</name>
<proteinExistence type="predicted"/>
<gene>
    <name evidence="2" type="ORF">PFISCL1PPCAC_13715</name>
</gene>
<dbReference type="AlphaFoldDB" id="A0AAV5VVM8"/>
<dbReference type="EMBL" id="BTSY01000004">
    <property type="protein sequence ID" value="GMT22418.1"/>
    <property type="molecule type" value="Genomic_DNA"/>
</dbReference>
<dbReference type="PANTHER" id="PTHR46178">
    <property type="entry name" value="SEVEN TM RECEPTOR"/>
    <property type="match status" value="1"/>
</dbReference>
<feature type="transmembrane region" description="Helical" evidence="1">
    <location>
        <begin position="115"/>
        <end position="142"/>
    </location>
</feature>